<reference evidence="2" key="2">
    <citation type="submission" date="2020-09" db="EMBL/GenBank/DDBJ databases">
        <authorList>
            <person name="Sun Q."/>
            <person name="Kim S."/>
        </authorList>
    </citation>
    <scope>NUCLEOTIDE SEQUENCE</scope>
    <source>
        <strain evidence="2">KCTC 42731</strain>
    </source>
</reference>
<proteinExistence type="predicted"/>
<keyword evidence="3" id="KW-1185">Reference proteome</keyword>
<name>A0A919EI33_9GAMM</name>
<dbReference type="Gene3D" id="1.10.3680.10">
    <property type="entry name" value="TerB-like"/>
    <property type="match status" value="1"/>
</dbReference>
<dbReference type="RefSeq" id="WP_189767464.1">
    <property type="nucleotide sequence ID" value="NZ_BNCK01000002.1"/>
</dbReference>
<evidence type="ECO:0000313" key="3">
    <source>
        <dbReference type="Proteomes" id="UP000623842"/>
    </source>
</evidence>
<reference evidence="2" key="1">
    <citation type="journal article" date="2014" name="Int. J. Syst. Evol. Microbiol.">
        <title>Complete genome sequence of Corynebacterium casei LMG S-19264T (=DSM 44701T), isolated from a smear-ripened cheese.</title>
        <authorList>
            <consortium name="US DOE Joint Genome Institute (JGI-PGF)"/>
            <person name="Walter F."/>
            <person name="Albersmeier A."/>
            <person name="Kalinowski J."/>
            <person name="Ruckert C."/>
        </authorList>
    </citation>
    <scope>NUCLEOTIDE SEQUENCE</scope>
    <source>
        <strain evidence="2">KCTC 42731</strain>
    </source>
</reference>
<gene>
    <name evidence="2" type="ORF">GCM10017161_07770</name>
</gene>
<evidence type="ECO:0000259" key="1">
    <source>
        <dbReference type="Pfam" id="PF05099"/>
    </source>
</evidence>
<dbReference type="AlphaFoldDB" id="A0A919EI33"/>
<feature type="domain" description="Co-chaperone DjlA N-terminal" evidence="1">
    <location>
        <begin position="28"/>
        <end position="143"/>
    </location>
</feature>
<sequence length="150" mass="17087">MLNKITQFFQSLQQVNDESTPQHLSIELACTVLLCEVMRADGLLDQEERDALNQLVQQRFNLTTNDAEQLISQAIDLCEHSTDFHQFTSIVNRTYDATEKTKIVSLLWQLAHADGHVASVEEHTIRRIADLLHLRHSEYISAKTGVLSDN</sequence>
<dbReference type="InterPro" id="IPR007791">
    <property type="entry name" value="DjlA_N"/>
</dbReference>
<dbReference type="SUPFAM" id="SSF158682">
    <property type="entry name" value="TerB-like"/>
    <property type="match status" value="1"/>
</dbReference>
<dbReference type="CDD" id="cd07313">
    <property type="entry name" value="terB_like_2"/>
    <property type="match status" value="1"/>
</dbReference>
<dbReference type="EMBL" id="BNCK01000002">
    <property type="protein sequence ID" value="GHF82971.1"/>
    <property type="molecule type" value="Genomic_DNA"/>
</dbReference>
<organism evidence="2 3">
    <name type="scientific">Thalassotalea marina</name>
    <dbReference type="NCBI Taxonomy" id="1673741"/>
    <lineage>
        <taxon>Bacteria</taxon>
        <taxon>Pseudomonadati</taxon>
        <taxon>Pseudomonadota</taxon>
        <taxon>Gammaproteobacteria</taxon>
        <taxon>Alteromonadales</taxon>
        <taxon>Colwelliaceae</taxon>
        <taxon>Thalassotalea</taxon>
    </lineage>
</organism>
<comment type="caution">
    <text evidence="2">The sequence shown here is derived from an EMBL/GenBank/DDBJ whole genome shotgun (WGS) entry which is preliminary data.</text>
</comment>
<protein>
    <recommendedName>
        <fullName evidence="1">Co-chaperone DjlA N-terminal domain-containing protein</fullName>
    </recommendedName>
</protein>
<dbReference type="InterPro" id="IPR029024">
    <property type="entry name" value="TerB-like"/>
</dbReference>
<dbReference type="Pfam" id="PF05099">
    <property type="entry name" value="TerB"/>
    <property type="match status" value="1"/>
</dbReference>
<accession>A0A919EI33</accession>
<dbReference type="Proteomes" id="UP000623842">
    <property type="component" value="Unassembled WGS sequence"/>
</dbReference>
<evidence type="ECO:0000313" key="2">
    <source>
        <dbReference type="EMBL" id="GHF82971.1"/>
    </source>
</evidence>